<dbReference type="AlphaFoldDB" id="A0A6B2M217"/>
<name>A0A6B2M217_9BACT</name>
<accession>A0A6B2M217</accession>
<organism evidence="1 2">
    <name type="scientific">Oceanipulchritudo coccoides</name>
    <dbReference type="NCBI Taxonomy" id="2706888"/>
    <lineage>
        <taxon>Bacteria</taxon>
        <taxon>Pseudomonadati</taxon>
        <taxon>Verrucomicrobiota</taxon>
        <taxon>Opitutia</taxon>
        <taxon>Puniceicoccales</taxon>
        <taxon>Oceanipulchritudinaceae</taxon>
        <taxon>Oceanipulchritudo</taxon>
    </lineage>
</organism>
<reference evidence="1 2" key="1">
    <citation type="submission" date="2020-02" db="EMBL/GenBank/DDBJ databases">
        <title>Albibacoteraceae fam. nov., the first described family within the subdivision 4 Verrucomicrobia.</title>
        <authorList>
            <person name="Xi F."/>
        </authorList>
    </citation>
    <scope>NUCLEOTIDE SEQUENCE [LARGE SCALE GENOMIC DNA]</scope>
    <source>
        <strain evidence="1 2">CK1056</strain>
    </source>
</reference>
<dbReference type="EMBL" id="JAAGNX010000002">
    <property type="protein sequence ID" value="NDV62184.1"/>
    <property type="molecule type" value="Genomic_DNA"/>
</dbReference>
<comment type="caution">
    <text evidence="1">The sequence shown here is derived from an EMBL/GenBank/DDBJ whole genome shotgun (WGS) entry which is preliminary data.</text>
</comment>
<evidence type="ECO:0000313" key="2">
    <source>
        <dbReference type="Proteomes" id="UP000478417"/>
    </source>
</evidence>
<evidence type="ECO:0000313" key="1">
    <source>
        <dbReference type="EMBL" id="NDV62184.1"/>
    </source>
</evidence>
<proteinExistence type="predicted"/>
<gene>
    <name evidence="1" type="ORF">G0Q06_06970</name>
</gene>
<sequence>MEAERIEVGLCDAVHFRLVETRLVFELIEKHLRKRNSGHFKGFASVREKVEREKRGASLREKVEACCIEHHEWFLEKQVLYSSELEVWMDLSYANPWILELYHEALYQGKALYISRVGPFTPLFIKLLLRKNGYERIAEEPDPSKTVQVILGQNGELKPGQVLFNPVGGREPCHALADDPSLSSQLANGNMCKSEEELLLRKPEGKGRYLHELGYRLIGPTLWLMMQRLGEEERPVGFTGPGSEYLTSLARSIQQRWSLVPEVVIEEKAAVVASLFPGAKSAFSLLPMDKCELCPPIIPLELCQPQSLFLEPLEHFFLAMLGGDQAAEVQAAATAFVEEFALITRGLRVQLPLEPIIREWQHFILSPSHECLHAILTSRIVPGFNSPHNPWQASRQVMRGPWPTGSYLLTNSLERWWLQMTHSDRKRSIGEWVERLENPVREPLESSH</sequence>
<protein>
    <submittedName>
        <fullName evidence="1">Uncharacterized protein</fullName>
    </submittedName>
</protein>
<dbReference type="Proteomes" id="UP000478417">
    <property type="component" value="Unassembled WGS sequence"/>
</dbReference>
<keyword evidence="2" id="KW-1185">Reference proteome</keyword>